<proteinExistence type="predicted"/>
<dbReference type="AlphaFoldDB" id="A0A1X7V2C4"/>
<organism evidence="1">
    <name type="scientific">Amphimedon queenslandica</name>
    <name type="common">Sponge</name>
    <dbReference type="NCBI Taxonomy" id="400682"/>
    <lineage>
        <taxon>Eukaryota</taxon>
        <taxon>Metazoa</taxon>
        <taxon>Porifera</taxon>
        <taxon>Demospongiae</taxon>
        <taxon>Heteroscleromorpha</taxon>
        <taxon>Haplosclerida</taxon>
        <taxon>Niphatidae</taxon>
        <taxon>Amphimedon</taxon>
    </lineage>
</organism>
<name>A0A1X7V2C4_AMPQE</name>
<protein>
    <submittedName>
        <fullName evidence="1">Uncharacterized protein</fullName>
    </submittedName>
</protein>
<dbReference type="InParanoid" id="A0A1X7V2C4"/>
<reference evidence="1" key="1">
    <citation type="submission" date="2017-05" db="UniProtKB">
        <authorList>
            <consortium name="EnsemblMetazoa"/>
        </authorList>
    </citation>
    <scope>IDENTIFICATION</scope>
</reference>
<evidence type="ECO:0000313" key="1">
    <source>
        <dbReference type="EnsemblMetazoa" id="Aqu2.1.33722_001"/>
    </source>
</evidence>
<accession>A0A1X7V2C4</accession>
<dbReference type="EnsemblMetazoa" id="Aqu2.1.33722_001">
    <property type="protein sequence ID" value="Aqu2.1.33722_001"/>
    <property type="gene ID" value="Aqu2.1.33722"/>
</dbReference>
<sequence>YRQLRKAIFLKNDNIQTHTNLKPFLQSLDSLATACELAFPFSLSQATLHMHEARCINSH</sequence>